<dbReference type="Proteomes" id="UP000078559">
    <property type="component" value="Chromosome 4"/>
</dbReference>
<name>A0A194VVX3_CYTMA</name>
<dbReference type="EMBL" id="CM003101">
    <property type="protein sequence ID" value="KUI68376.1"/>
    <property type="molecule type" value="Genomic_DNA"/>
</dbReference>
<proteinExistence type="predicted"/>
<keyword evidence="2" id="KW-1185">Reference proteome</keyword>
<sequence>MASSSTPTPKGPTEDPRLEWRAGFRRRLKRALEFMQGTEKIGLTQSRHFRSFARLVADNGAYRQEVQKLSPFELELLCISSTEQQLQSDVEYFTANEVVQALSINSISTTRRTEVREKILRNLTFEGLGRIYKGTVANGSYGADTTTHPRKAVQLRSRDFN</sequence>
<dbReference type="OrthoDB" id="10623141at2759"/>
<protein>
    <submittedName>
        <fullName evidence="1">Uncharacterized protein</fullName>
    </submittedName>
</protein>
<accession>A0A194VVX3</accession>
<organism evidence="1 2">
    <name type="scientific">Cytospora mali</name>
    <name type="common">Apple Valsa canker fungus</name>
    <name type="synonym">Valsa mali</name>
    <dbReference type="NCBI Taxonomy" id="578113"/>
    <lineage>
        <taxon>Eukaryota</taxon>
        <taxon>Fungi</taxon>
        <taxon>Dikarya</taxon>
        <taxon>Ascomycota</taxon>
        <taxon>Pezizomycotina</taxon>
        <taxon>Sordariomycetes</taxon>
        <taxon>Sordariomycetidae</taxon>
        <taxon>Diaporthales</taxon>
        <taxon>Cytosporaceae</taxon>
        <taxon>Cytospora</taxon>
    </lineage>
</organism>
<dbReference type="SMR" id="A0A194VVX3"/>
<dbReference type="AlphaFoldDB" id="A0A194VVX3"/>
<evidence type="ECO:0000313" key="1">
    <source>
        <dbReference type="EMBL" id="KUI68376.1"/>
    </source>
</evidence>
<gene>
    <name evidence="1" type="ORF">VM1G_11577</name>
</gene>
<reference evidence="1" key="1">
    <citation type="submission" date="2014-12" db="EMBL/GenBank/DDBJ databases">
        <title>Genome Sequence of Valsa Canker Pathogens Uncovers a Specific Adaption of Colonization on Woody Bark.</title>
        <authorList>
            <person name="Yin Z."/>
            <person name="Liu H."/>
            <person name="Gao X."/>
            <person name="Li Z."/>
            <person name="Song N."/>
            <person name="Ke X."/>
            <person name="Dai Q."/>
            <person name="Wu Y."/>
            <person name="Sun Y."/>
            <person name="Xu J.-R."/>
            <person name="Kang Z.K."/>
            <person name="Wang L."/>
            <person name="Huang L."/>
        </authorList>
    </citation>
    <scope>NUCLEOTIDE SEQUENCE [LARGE SCALE GENOMIC DNA]</scope>
    <source>
        <strain evidence="1">03-8</strain>
    </source>
</reference>
<evidence type="ECO:0000313" key="2">
    <source>
        <dbReference type="Proteomes" id="UP000078559"/>
    </source>
</evidence>